<dbReference type="CDD" id="cd07516">
    <property type="entry name" value="HAD_Pase"/>
    <property type="match status" value="1"/>
</dbReference>
<dbReference type="GO" id="GO:0005829">
    <property type="term" value="C:cytosol"/>
    <property type="evidence" value="ECO:0007669"/>
    <property type="project" value="TreeGrafter"/>
</dbReference>
<dbReference type="GO" id="GO:0016791">
    <property type="term" value="F:phosphatase activity"/>
    <property type="evidence" value="ECO:0007669"/>
    <property type="project" value="TreeGrafter"/>
</dbReference>
<dbReference type="InterPro" id="IPR000150">
    <property type="entry name" value="Cof"/>
</dbReference>
<dbReference type="SFLD" id="SFLDS00003">
    <property type="entry name" value="Haloacid_Dehalogenase"/>
    <property type="match status" value="1"/>
</dbReference>
<dbReference type="SFLD" id="SFLDG01140">
    <property type="entry name" value="C2.B:_Phosphomannomutase_and_P"/>
    <property type="match status" value="1"/>
</dbReference>
<dbReference type="EMBL" id="BMEV01000009">
    <property type="protein sequence ID" value="GGH71507.1"/>
    <property type="molecule type" value="Genomic_DNA"/>
</dbReference>
<reference evidence="1" key="1">
    <citation type="journal article" date="2014" name="Int. J. Syst. Evol. Microbiol.">
        <title>Complete genome sequence of Corynebacterium casei LMG S-19264T (=DSM 44701T), isolated from a smear-ripened cheese.</title>
        <authorList>
            <consortium name="US DOE Joint Genome Institute (JGI-PGF)"/>
            <person name="Walter F."/>
            <person name="Albersmeier A."/>
            <person name="Kalinowski J."/>
            <person name="Ruckert C."/>
        </authorList>
    </citation>
    <scope>NUCLEOTIDE SEQUENCE</scope>
    <source>
        <strain evidence="1">CGMCC 1.12360</strain>
    </source>
</reference>
<dbReference type="PANTHER" id="PTHR10000:SF25">
    <property type="entry name" value="PHOSPHATASE YKRA-RELATED"/>
    <property type="match status" value="1"/>
</dbReference>
<proteinExistence type="predicted"/>
<gene>
    <name evidence="1" type="ORF">GCM10010978_07530</name>
</gene>
<dbReference type="Gene3D" id="3.40.50.1000">
    <property type="entry name" value="HAD superfamily/HAD-like"/>
    <property type="match status" value="1"/>
</dbReference>
<dbReference type="Pfam" id="PF08282">
    <property type="entry name" value="Hydrolase_3"/>
    <property type="match status" value="1"/>
</dbReference>
<dbReference type="GO" id="GO:0000287">
    <property type="term" value="F:magnesium ion binding"/>
    <property type="evidence" value="ECO:0007669"/>
    <property type="project" value="TreeGrafter"/>
</dbReference>
<dbReference type="PROSITE" id="PS01229">
    <property type="entry name" value="COF_2"/>
    <property type="match status" value="1"/>
</dbReference>
<dbReference type="InterPro" id="IPR036412">
    <property type="entry name" value="HAD-like_sf"/>
</dbReference>
<evidence type="ECO:0000313" key="2">
    <source>
        <dbReference type="Proteomes" id="UP000602050"/>
    </source>
</evidence>
<dbReference type="Gene3D" id="3.30.1240.10">
    <property type="match status" value="1"/>
</dbReference>
<comment type="caution">
    <text evidence="1">The sequence shown here is derived from an EMBL/GenBank/DDBJ whole genome shotgun (WGS) entry which is preliminary data.</text>
</comment>
<dbReference type="InterPro" id="IPR023214">
    <property type="entry name" value="HAD_sf"/>
</dbReference>
<dbReference type="SUPFAM" id="SSF56784">
    <property type="entry name" value="HAD-like"/>
    <property type="match status" value="1"/>
</dbReference>
<dbReference type="InterPro" id="IPR006379">
    <property type="entry name" value="HAD-SF_hydro_IIB"/>
</dbReference>
<keyword evidence="2" id="KW-1185">Reference proteome</keyword>
<organism evidence="1 2">
    <name type="scientific">Compostibacillus humi</name>
    <dbReference type="NCBI Taxonomy" id="1245525"/>
    <lineage>
        <taxon>Bacteria</taxon>
        <taxon>Bacillati</taxon>
        <taxon>Bacillota</taxon>
        <taxon>Bacilli</taxon>
        <taxon>Bacillales</taxon>
        <taxon>Bacillaceae</taxon>
        <taxon>Compostibacillus</taxon>
    </lineage>
</organism>
<reference evidence="1" key="2">
    <citation type="submission" date="2020-09" db="EMBL/GenBank/DDBJ databases">
        <authorList>
            <person name="Sun Q."/>
            <person name="Zhou Y."/>
        </authorList>
    </citation>
    <scope>NUCLEOTIDE SEQUENCE</scope>
    <source>
        <strain evidence="1">CGMCC 1.12360</strain>
    </source>
</reference>
<protein>
    <submittedName>
        <fullName evidence="1">Phosphatase</fullName>
    </submittedName>
</protein>
<dbReference type="Proteomes" id="UP000602050">
    <property type="component" value="Unassembled WGS sequence"/>
</dbReference>
<name>A0A8J2ZPL3_9BACI</name>
<dbReference type="AlphaFoldDB" id="A0A8J2ZPL3"/>
<evidence type="ECO:0000313" key="1">
    <source>
        <dbReference type="EMBL" id="GGH71507.1"/>
    </source>
</evidence>
<sequence length="261" mass="29509">MKYKVIFLDIDGTILKRDHTYTDKTKEAIQEAQRQGLEVFLATGRPIHEIHGLAKELNIQSMIGYNGAFATYRGETVVHEVMPEKTVRYFYDLSQEYGHEFIMFTDEKNYFSDLESPVLEHFGRTFQMTINAAFRPDILPRVLGLTVMGVLPEQVPLYEKENSVHLSKVRGTGIEHTYDIIRDKVNKGEAIKKILEHLNIPKEAAIAFGDGMNDKEMLQAVGEGFAMGNANPDLLPYAKHQTATVDESGIYIGLQQLGIVE</sequence>
<dbReference type="PANTHER" id="PTHR10000">
    <property type="entry name" value="PHOSPHOSERINE PHOSPHATASE"/>
    <property type="match status" value="1"/>
</dbReference>
<dbReference type="RefSeq" id="WP_188391036.1">
    <property type="nucleotide sequence ID" value="NZ_BMEV01000009.1"/>
</dbReference>
<dbReference type="NCBIfam" id="TIGR01484">
    <property type="entry name" value="HAD-SF-IIB"/>
    <property type="match status" value="2"/>
</dbReference>
<dbReference type="NCBIfam" id="TIGR00099">
    <property type="entry name" value="Cof-subfamily"/>
    <property type="match status" value="1"/>
</dbReference>
<accession>A0A8J2ZPL3</accession>